<sequence length="509" mass="57283">MDFRRSLAPGASMRSGRGGMAGGASTLASSRGPGAAAASGGAGGGGATTKSSSQTGSSPTTTGTNANNNNNSTNANTSNKPETFHFPMLKSQAILSCMKDVEVPFTEEELARPNATKMQIVYEAMLDIAVGSAREDLFLQDVEAMGLVAYPDIVVDAVRFYVFLDQMTNMMQKVGIPDFSSRDITKPEADRVRRVLSAVINFIKFRVERQSNFFQELVKMDGLIETIADGEREYEDTMAELEHVRQKRKADEPKIEEQKAINHQLAAELEELKRIEVQLSRTKSEVMNERIQLQQRSKSLDEALAMSKAEFNALKAEVVEVPDNLERDLEELPAKIQRAQEQHAQLTKRLAERQRWLGRIDRVPQDLQPITEQCQSTFGFQQEVQESRQRAFQLENDIVDKQMAVTDLKNRIEQLDLLVAKTTENLTKNTNTTKQRVEKLEEETAAQEETYLEAESVLNASRAALEEQMRKYNDLHDREARLTAETRELLEQNRALFEGYCTRLFSAFQ</sequence>
<dbReference type="GO" id="GO:0031262">
    <property type="term" value="C:Ndc80 complex"/>
    <property type="evidence" value="ECO:0007669"/>
    <property type="project" value="InterPro"/>
</dbReference>
<accession>A0A9P6U0R7</accession>
<evidence type="ECO:0000256" key="5">
    <source>
        <dbReference type="ARBA" id="ARBA00022776"/>
    </source>
</evidence>
<keyword evidence="4" id="KW-0132">Cell division</keyword>
<dbReference type="Proteomes" id="UP000807716">
    <property type="component" value="Unassembled WGS sequence"/>
</dbReference>
<evidence type="ECO:0000256" key="7">
    <source>
        <dbReference type="ARBA" id="ARBA00023306"/>
    </source>
</evidence>
<evidence type="ECO:0000256" key="2">
    <source>
        <dbReference type="ARBA" id="ARBA00005498"/>
    </source>
</evidence>
<dbReference type="GO" id="GO:0051301">
    <property type="term" value="P:cell division"/>
    <property type="evidence" value="ECO:0007669"/>
    <property type="project" value="UniProtKB-KW"/>
</dbReference>
<keyword evidence="8" id="KW-0137">Centromere</keyword>
<comment type="subcellular location">
    <subcellularLocation>
        <location evidence="1">Chromosome</location>
        <location evidence="1">Centromere</location>
    </subcellularLocation>
</comment>
<keyword evidence="13" id="KW-1185">Reference proteome</keyword>
<feature type="domain" description="Kinetochore protein Nuf2 N-terminal" evidence="11">
    <location>
        <begin position="84"/>
        <end position="213"/>
    </location>
</feature>
<evidence type="ECO:0000259" key="11">
    <source>
        <dbReference type="Pfam" id="PF03800"/>
    </source>
</evidence>
<dbReference type="EMBL" id="JAAAJB010000500">
    <property type="protein sequence ID" value="KAG0254730.1"/>
    <property type="molecule type" value="Genomic_DNA"/>
</dbReference>
<gene>
    <name evidence="12" type="primary">NUF2</name>
    <name evidence="12" type="ORF">DFQ27_006707</name>
</gene>
<name>A0A9P6U0R7_9FUNG</name>
<evidence type="ECO:0000313" key="12">
    <source>
        <dbReference type="EMBL" id="KAG0254730.1"/>
    </source>
</evidence>
<keyword evidence="7" id="KW-0131">Cell cycle</keyword>
<feature type="compositionally biased region" description="Low complexity" evidence="10">
    <location>
        <begin position="48"/>
        <end position="79"/>
    </location>
</feature>
<comment type="caution">
    <text evidence="12">The sequence shown here is derived from an EMBL/GenBank/DDBJ whole genome shotgun (WGS) entry which is preliminary data.</text>
</comment>
<dbReference type="Pfam" id="PF03800">
    <property type="entry name" value="Nuf2"/>
    <property type="match status" value="1"/>
</dbReference>
<dbReference type="AlphaFoldDB" id="A0A9P6U0R7"/>
<evidence type="ECO:0000256" key="8">
    <source>
        <dbReference type="ARBA" id="ARBA00023328"/>
    </source>
</evidence>
<dbReference type="InterPro" id="IPR005549">
    <property type="entry name" value="Kinetochore_Nuf2_N"/>
</dbReference>
<feature type="region of interest" description="Disordered" evidence="10">
    <location>
        <begin position="1"/>
        <end position="83"/>
    </location>
</feature>
<evidence type="ECO:0000256" key="9">
    <source>
        <dbReference type="SAM" id="Coils"/>
    </source>
</evidence>
<evidence type="ECO:0000256" key="3">
    <source>
        <dbReference type="ARBA" id="ARBA00022454"/>
    </source>
</evidence>
<protein>
    <submittedName>
        <fullName evidence="12">Kinetochore-associated Ndc80 complex subunit nuf2</fullName>
    </submittedName>
</protein>
<dbReference type="InterPro" id="IPR038275">
    <property type="entry name" value="Nuf2_N_sf"/>
</dbReference>
<dbReference type="Gene3D" id="1.10.418.60">
    <property type="entry name" value="Ncd80 complex, Nuf2 subunit"/>
    <property type="match status" value="1"/>
</dbReference>
<feature type="coiled-coil region" evidence="9">
    <location>
        <begin position="405"/>
        <end position="485"/>
    </location>
</feature>
<feature type="coiled-coil region" evidence="9">
    <location>
        <begin position="227"/>
        <end position="289"/>
    </location>
</feature>
<evidence type="ECO:0000313" key="13">
    <source>
        <dbReference type="Proteomes" id="UP000807716"/>
    </source>
</evidence>
<keyword evidence="6 9" id="KW-0175">Coiled coil</keyword>
<evidence type="ECO:0000256" key="1">
    <source>
        <dbReference type="ARBA" id="ARBA00004584"/>
    </source>
</evidence>
<evidence type="ECO:0000256" key="6">
    <source>
        <dbReference type="ARBA" id="ARBA00023054"/>
    </source>
</evidence>
<comment type="similarity">
    <text evidence="2">Belongs to the NUF2 family.</text>
</comment>
<keyword evidence="3" id="KW-0158">Chromosome</keyword>
<evidence type="ECO:0000256" key="4">
    <source>
        <dbReference type="ARBA" id="ARBA00022618"/>
    </source>
</evidence>
<reference evidence="12" key="1">
    <citation type="journal article" date="2020" name="Fungal Divers.">
        <title>Resolving the Mortierellaceae phylogeny through synthesis of multi-gene phylogenetics and phylogenomics.</title>
        <authorList>
            <person name="Vandepol N."/>
            <person name="Liber J."/>
            <person name="Desiro A."/>
            <person name="Na H."/>
            <person name="Kennedy M."/>
            <person name="Barry K."/>
            <person name="Grigoriev I.V."/>
            <person name="Miller A.N."/>
            <person name="O'Donnell K."/>
            <person name="Stajich J.E."/>
            <person name="Bonito G."/>
        </authorList>
    </citation>
    <scope>NUCLEOTIDE SEQUENCE</scope>
    <source>
        <strain evidence="12">BC1065</strain>
    </source>
</reference>
<organism evidence="12 13">
    <name type="scientific">Actinomortierella ambigua</name>
    <dbReference type="NCBI Taxonomy" id="1343610"/>
    <lineage>
        <taxon>Eukaryota</taxon>
        <taxon>Fungi</taxon>
        <taxon>Fungi incertae sedis</taxon>
        <taxon>Mucoromycota</taxon>
        <taxon>Mortierellomycotina</taxon>
        <taxon>Mortierellomycetes</taxon>
        <taxon>Mortierellales</taxon>
        <taxon>Mortierellaceae</taxon>
        <taxon>Actinomortierella</taxon>
    </lineage>
</organism>
<dbReference type="OrthoDB" id="8194677at2759"/>
<evidence type="ECO:0000256" key="10">
    <source>
        <dbReference type="SAM" id="MobiDB-lite"/>
    </source>
</evidence>
<feature type="compositionally biased region" description="Low complexity" evidence="10">
    <location>
        <begin position="23"/>
        <end position="39"/>
    </location>
</feature>
<proteinExistence type="inferred from homology"/>
<keyword evidence="5" id="KW-0498">Mitosis</keyword>